<dbReference type="Pfam" id="PF01311">
    <property type="entry name" value="Bac_export_1"/>
    <property type="match status" value="1"/>
</dbReference>
<dbReference type="GO" id="GO:0006605">
    <property type="term" value="P:protein targeting"/>
    <property type="evidence" value="ECO:0007669"/>
    <property type="project" value="UniProtKB-UniRule"/>
</dbReference>
<dbReference type="EMBL" id="CP076405">
    <property type="protein sequence ID" value="QWQ19427.2"/>
    <property type="molecule type" value="Genomic_DNA"/>
</dbReference>
<accession>A0AAJ4THC1</accession>
<dbReference type="InterPro" id="IPR002010">
    <property type="entry name" value="T3SS_IM_R"/>
</dbReference>
<protein>
    <recommendedName>
        <fullName evidence="3 9">Flagellar biosynthetic protein FliR</fullName>
    </recommendedName>
</protein>
<evidence type="ECO:0000313" key="11">
    <source>
        <dbReference type="EMBL" id="QWQ19427.2"/>
    </source>
</evidence>
<comment type="subcellular location">
    <subcellularLocation>
        <location evidence="10">Cell membrane</location>
        <topology evidence="10">Multi-pass membrane protein</topology>
    </subcellularLocation>
    <subcellularLocation>
        <location evidence="10">Bacterial flagellum basal body</location>
    </subcellularLocation>
</comment>
<proteinExistence type="inferred from homology"/>
<dbReference type="PRINTS" id="PR00953">
    <property type="entry name" value="TYPE3IMRPROT"/>
</dbReference>
<reference evidence="11" key="1">
    <citation type="submission" date="2021-06" db="EMBL/GenBank/DDBJ databases">
        <title>Emergence of genetically related NDM-1-producing Providencia rettgeri strains in Argentina.</title>
        <authorList>
            <person name="Pasteran F."/>
            <person name="Meo A."/>
            <person name="Gomez S."/>
            <person name="Derdoy L."/>
            <person name="Albronoz E."/>
            <person name="Faccone D."/>
            <person name="Guerriero L."/>
            <person name="Archuby D."/>
            <person name="Tarzia A."/>
            <person name="Lopez M."/>
            <person name="Corso A."/>
        </authorList>
    </citation>
    <scope>NUCLEOTIDE SEQUENCE</scope>
    <source>
        <strain evidence="11">PreM15628</strain>
    </source>
</reference>
<comment type="similarity">
    <text evidence="2 10">Belongs to the FliR/MopE/SpaR family.</text>
</comment>
<feature type="transmembrane region" description="Helical" evidence="10">
    <location>
        <begin position="45"/>
        <end position="65"/>
    </location>
</feature>
<evidence type="ECO:0000256" key="8">
    <source>
        <dbReference type="ARBA" id="ARBA00023143"/>
    </source>
</evidence>
<feature type="transmembrane region" description="Helical" evidence="10">
    <location>
        <begin position="12"/>
        <end position="33"/>
    </location>
</feature>
<dbReference type="AlphaFoldDB" id="A0AAJ4THC1"/>
<dbReference type="NCBIfam" id="TIGR01400">
    <property type="entry name" value="fliR"/>
    <property type="match status" value="1"/>
</dbReference>
<evidence type="ECO:0000256" key="5">
    <source>
        <dbReference type="ARBA" id="ARBA00022692"/>
    </source>
</evidence>
<feature type="transmembrane region" description="Helical" evidence="10">
    <location>
        <begin position="128"/>
        <end position="151"/>
    </location>
</feature>
<dbReference type="PANTHER" id="PTHR30065:SF8">
    <property type="entry name" value="FLAGELLAR BIOSYNTHETIC PROTEIN FLIR"/>
    <property type="match status" value="1"/>
</dbReference>
<feature type="transmembrane region" description="Helical" evidence="10">
    <location>
        <begin position="213"/>
        <end position="236"/>
    </location>
</feature>
<dbReference type="Proteomes" id="UP000682358">
    <property type="component" value="Chromosome"/>
</dbReference>
<feature type="transmembrane region" description="Helical" evidence="10">
    <location>
        <begin position="171"/>
        <end position="201"/>
    </location>
</feature>
<evidence type="ECO:0000256" key="7">
    <source>
        <dbReference type="ARBA" id="ARBA00023136"/>
    </source>
</evidence>
<keyword evidence="4 10" id="KW-1003">Cell membrane</keyword>
<dbReference type="GO" id="GO:0009425">
    <property type="term" value="C:bacterial-type flagellum basal body"/>
    <property type="evidence" value="ECO:0007669"/>
    <property type="project" value="UniProtKB-SubCell"/>
</dbReference>
<dbReference type="GO" id="GO:0005886">
    <property type="term" value="C:plasma membrane"/>
    <property type="evidence" value="ECO:0007669"/>
    <property type="project" value="UniProtKB-SubCell"/>
</dbReference>
<evidence type="ECO:0000256" key="4">
    <source>
        <dbReference type="ARBA" id="ARBA00022475"/>
    </source>
</evidence>
<dbReference type="GO" id="GO:0044780">
    <property type="term" value="P:bacterial-type flagellum assembly"/>
    <property type="evidence" value="ECO:0007669"/>
    <property type="project" value="UniProtKB-UniRule"/>
</dbReference>
<gene>
    <name evidence="11" type="primary">fliR</name>
    <name evidence="11" type="ORF">KOF27_12350</name>
</gene>
<evidence type="ECO:0000256" key="2">
    <source>
        <dbReference type="ARBA" id="ARBA00009772"/>
    </source>
</evidence>
<keyword evidence="11" id="KW-0969">Cilium</keyword>
<name>A0AAJ4THC1_PRORE</name>
<keyword evidence="11" id="KW-0966">Cell projection</keyword>
<evidence type="ECO:0000256" key="6">
    <source>
        <dbReference type="ARBA" id="ARBA00022989"/>
    </source>
</evidence>
<keyword evidence="6 10" id="KW-1133">Transmembrane helix</keyword>
<feature type="transmembrane region" description="Helical" evidence="10">
    <location>
        <begin position="71"/>
        <end position="95"/>
    </location>
</feature>
<keyword evidence="7 10" id="KW-0472">Membrane</keyword>
<evidence type="ECO:0000256" key="3">
    <source>
        <dbReference type="ARBA" id="ARBA00021717"/>
    </source>
</evidence>
<keyword evidence="8 10" id="KW-0975">Bacterial flagellum</keyword>
<comment type="function">
    <text evidence="1 10">Role in flagellar biosynthesis.</text>
</comment>
<evidence type="ECO:0000256" key="9">
    <source>
        <dbReference type="NCBIfam" id="TIGR01400"/>
    </source>
</evidence>
<dbReference type="PANTHER" id="PTHR30065">
    <property type="entry name" value="FLAGELLAR BIOSYNTHETIC PROTEIN FLIR"/>
    <property type="match status" value="1"/>
</dbReference>
<organism evidence="11 12">
    <name type="scientific">Providencia rettgeri</name>
    <dbReference type="NCBI Taxonomy" id="587"/>
    <lineage>
        <taxon>Bacteria</taxon>
        <taxon>Pseudomonadati</taxon>
        <taxon>Pseudomonadota</taxon>
        <taxon>Gammaproteobacteria</taxon>
        <taxon>Enterobacterales</taxon>
        <taxon>Morganellaceae</taxon>
        <taxon>Providencia</taxon>
    </lineage>
</organism>
<feature type="transmembrane region" description="Helical" evidence="10">
    <location>
        <begin position="248"/>
        <end position="268"/>
    </location>
</feature>
<evidence type="ECO:0000256" key="10">
    <source>
        <dbReference type="RuleBase" id="RU362071"/>
    </source>
</evidence>
<evidence type="ECO:0000256" key="1">
    <source>
        <dbReference type="ARBA" id="ARBA00002578"/>
    </source>
</evidence>
<keyword evidence="5 10" id="KW-0812">Transmembrane</keyword>
<dbReference type="InterPro" id="IPR006303">
    <property type="entry name" value="FliR"/>
</dbReference>
<sequence>MLTITSETLTLWLSQGFYPFIRLLALLGTAPFFNEKQAITKVRVALAFFVVLIVSPQLPVVNIPLFSAMGLWVIVQQMVIGIAMGLTMQMAFAAVRHAGEVIGLQMGLSFATFFDPTGGPNMPILGRIFNVITILLFLAFDGHLWLIYIVVNSFELLPIQTAPLNRDGFWVFVQFANTIFINGLMLALPFITLFLILNLALGILNRMTPQLSVFVVGFPLTLTIGISMLGLIISILPRYTERLVHQAFEQLSLMFNLFVWVSILNQLIS</sequence>
<evidence type="ECO:0000313" key="12">
    <source>
        <dbReference type="Proteomes" id="UP000682358"/>
    </source>
</evidence>
<keyword evidence="11" id="KW-0282">Flagellum</keyword>